<gene>
    <name evidence="4" type="ORF">EKG35_18220</name>
</gene>
<dbReference type="SUPFAM" id="SSF52499">
    <property type="entry name" value="Isochorismatase-like hydrolases"/>
    <property type="match status" value="1"/>
</dbReference>
<evidence type="ECO:0000259" key="3">
    <source>
        <dbReference type="Pfam" id="PF00857"/>
    </source>
</evidence>
<dbReference type="PANTHER" id="PTHR43540:SF1">
    <property type="entry name" value="ISOCHORISMATASE HYDROLASE"/>
    <property type="match status" value="1"/>
</dbReference>
<dbReference type="Gene3D" id="3.40.50.850">
    <property type="entry name" value="Isochorismatase-like"/>
    <property type="match status" value="1"/>
</dbReference>
<protein>
    <submittedName>
        <fullName evidence="4">Cysteine hydrolase</fullName>
    </submittedName>
</protein>
<proteinExistence type="inferred from homology"/>
<accession>A0A3S0HFY2</accession>
<dbReference type="GO" id="GO:0016787">
    <property type="term" value="F:hydrolase activity"/>
    <property type="evidence" value="ECO:0007669"/>
    <property type="project" value="UniProtKB-KW"/>
</dbReference>
<dbReference type="Pfam" id="PF00857">
    <property type="entry name" value="Isochorismatase"/>
    <property type="match status" value="1"/>
</dbReference>
<evidence type="ECO:0000313" key="4">
    <source>
        <dbReference type="EMBL" id="RTQ88016.1"/>
    </source>
</evidence>
<evidence type="ECO:0000256" key="2">
    <source>
        <dbReference type="ARBA" id="ARBA00022801"/>
    </source>
</evidence>
<sequence>MTTALLVIDIQNDYFPNGKMTLTNPEQAAQKAAKLLTHFRQTGAPIFHVQHITEGEVAPFFHPNTEGVEIHESVRPLEGETVIEKHMPNSFFNTNLHEKLQEQGVKELVVCGMMSHMCIDATVRSAVEHGYTCQVIEDACATTTLQIEDKIIPADHVHYAFMAALNGTYATVKTTEAFFK</sequence>
<dbReference type="InterPro" id="IPR036380">
    <property type="entry name" value="Isochorismatase-like_sf"/>
</dbReference>
<comment type="similarity">
    <text evidence="1">Belongs to the isochorismatase family.</text>
</comment>
<keyword evidence="5" id="KW-1185">Reference proteome</keyword>
<reference evidence="4 5" key="1">
    <citation type="submission" date="2018-12" db="EMBL/GenBank/DDBJ databases">
        <authorList>
            <person name="Yu L."/>
        </authorList>
    </citation>
    <scope>NUCLEOTIDE SEQUENCE [LARGE SCALE GENOMIC DNA]</scope>
    <source>
        <strain evidence="4 5">S5H2222</strain>
    </source>
</reference>
<dbReference type="EMBL" id="RXNR01000083">
    <property type="protein sequence ID" value="RTQ88016.1"/>
    <property type="molecule type" value="Genomic_DNA"/>
</dbReference>
<dbReference type="RefSeq" id="WP_126295975.1">
    <property type="nucleotide sequence ID" value="NZ_CP155468.1"/>
</dbReference>
<organism evidence="4 5">
    <name type="scientific">Lysinibacillus telephonicus</name>
    <dbReference type="NCBI Taxonomy" id="1714840"/>
    <lineage>
        <taxon>Bacteria</taxon>
        <taxon>Bacillati</taxon>
        <taxon>Bacillota</taxon>
        <taxon>Bacilli</taxon>
        <taxon>Bacillales</taxon>
        <taxon>Bacillaceae</taxon>
        <taxon>Lysinibacillus</taxon>
    </lineage>
</organism>
<evidence type="ECO:0000256" key="1">
    <source>
        <dbReference type="ARBA" id="ARBA00006336"/>
    </source>
</evidence>
<comment type="caution">
    <text evidence="4">The sequence shown here is derived from an EMBL/GenBank/DDBJ whole genome shotgun (WGS) entry which is preliminary data.</text>
</comment>
<dbReference type="Proteomes" id="UP000276349">
    <property type="component" value="Unassembled WGS sequence"/>
</dbReference>
<dbReference type="AlphaFoldDB" id="A0A3S0HFY2"/>
<dbReference type="PANTHER" id="PTHR43540">
    <property type="entry name" value="PEROXYUREIDOACRYLATE/UREIDOACRYLATE AMIDOHYDROLASE-RELATED"/>
    <property type="match status" value="1"/>
</dbReference>
<keyword evidence="2 4" id="KW-0378">Hydrolase</keyword>
<dbReference type="OrthoDB" id="257098at2"/>
<name>A0A3S0HFY2_9BACI</name>
<dbReference type="InterPro" id="IPR000868">
    <property type="entry name" value="Isochorismatase-like_dom"/>
</dbReference>
<dbReference type="CDD" id="cd01014">
    <property type="entry name" value="nicotinamidase_related"/>
    <property type="match status" value="1"/>
</dbReference>
<feature type="domain" description="Isochorismatase-like" evidence="3">
    <location>
        <begin position="3"/>
        <end position="174"/>
    </location>
</feature>
<evidence type="ECO:0000313" key="5">
    <source>
        <dbReference type="Proteomes" id="UP000276349"/>
    </source>
</evidence>
<dbReference type="InterPro" id="IPR050272">
    <property type="entry name" value="Isochorismatase-like_hydrls"/>
</dbReference>